<proteinExistence type="predicted"/>
<evidence type="ECO:0000313" key="2">
    <source>
        <dbReference type="Proteomes" id="UP001241110"/>
    </source>
</evidence>
<gene>
    <name evidence="1" type="ORF">QNI16_13160</name>
</gene>
<name>A0AAE3U6K5_9BACT</name>
<dbReference type="AlphaFoldDB" id="A0AAE3U6K5"/>
<dbReference type="SUPFAM" id="SSF101898">
    <property type="entry name" value="NHL repeat"/>
    <property type="match status" value="1"/>
</dbReference>
<reference evidence="1" key="1">
    <citation type="submission" date="2023-05" db="EMBL/GenBank/DDBJ databases">
        <authorList>
            <person name="Zhang X."/>
        </authorList>
    </citation>
    <scope>NUCLEOTIDE SEQUENCE</scope>
    <source>
        <strain evidence="1">YF14B1</strain>
    </source>
</reference>
<comment type="caution">
    <text evidence="1">The sequence shown here is derived from an EMBL/GenBank/DDBJ whole genome shotgun (WGS) entry which is preliminary data.</text>
</comment>
<organism evidence="1 2">
    <name type="scientific">Xanthocytophaga flava</name>
    <dbReference type="NCBI Taxonomy" id="3048013"/>
    <lineage>
        <taxon>Bacteria</taxon>
        <taxon>Pseudomonadati</taxon>
        <taxon>Bacteroidota</taxon>
        <taxon>Cytophagia</taxon>
        <taxon>Cytophagales</taxon>
        <taxon>Rhodocytophagaceae</taxon>
        <taxon>Xanthocytophaga</taxon>
    </lineage>
</organism>
<dbReference type="Proteomes" id="UP001241110">
    <property type="component" value="Unassembled WGS sequence"/>
</dbReference>
<accession>A0AAE3U6K5</accession>
<dbReference type="EMBL" id="JASJOS010000005">
    <property type="protein sequence ID" value="MDJ1481441.1"/>
    <property type="molecule type" value="Genomic_DNA"/>
</dbReference>
<protein>
    <submittedName>
        <fullName evidence="1">Uncharacterized protein</fullName>
    </submittedName>
</protein>
<sequence length="276" mass="32271">MKYTCITYRHCLLQIIFCLLIITTCFPQTLVLVRQISSTPAVAVSVDKYDRLITADKKGNITAYDTLGNALYSYSPAVVGDVSMLEAWRSMQILVFYRDLQQYVQLDRFLTPLPGYNQPVRLQTEEIGFARVMTLAYDDQLWIFDDTDFSLKKYNLQRQKVEMNSPLNLILKTQDYQITWIREYQNQLFVADRNSGILVFDNLGNYRKVLPFKGLNYFQFLGEELYFTDKETLYFFNIYSHSQRSIKLPVAAKFAILVGRYLAIYTDKAGFLYSFK</sequence>
<dbReference type="RefSeq" id="WP_313979207.1">
    <property type="nucleotide sequence ID" value="NZ_JASJOS010000005.1"/>
</dbReference>
<evidence type="ECO:0000313" key="1">
    <source>
        <dbReference type="EMBL" id="MDJ1481441.1"/>
    </source>
</evidence>